<feature type="transmembrane region" description="Helical" evidence="13">
    <location>
        <begin position="26"/>
        <end position="47"/>
    </location>
</feature>
<keyword evidence="11 12" id="KW-0807">Transducer</keyword>
<evidence type="ECO:0000256" key="2">
    <source>
        <dbReference type="ARBA" id="ARBA00004651"/>
    </source>
</evidence>
<dbReference type="FunFam" id="1.20.1070.10:FF:000001">
    <property type="entry name" value="Olfactory receptor"/>
    <property type="match status" value="1"/>
</dbReference>
<dbReference type="InterPro" id="IPR050516">
    <property type="entry name" value="Olfactory_GPCR"/>
</dbReference>
<dbReference type="InterPro" id="IPR000725">
    <property type="entry name" value="Olfact_rcpt"/>
</dbReference>
<evidence type="ECO:0000256" key="9">
    <source>
        <dbReference type="ARBA" id="ARBA00023136"/>
    </source>
</evidence>
<evidence type="ECO:0000256" key="1">
    <source>
        <dbReference type="ARBA" id="ARBA00003929"/>
    </source>
</evidence>
<comment type="subcellular location">
    <subcellularLocation>
        <location evidence="2 13">Cell membrane</location>
        <topology evidence="2 13">Multi-pass membrane protein</topology>
    </subcellularLocation>
</comment>
<evidence type="ECO:0000256" key="10">
    <source>
        <dbReference type="ARBA" id="ARBA00023170"/>
    </source>
</evidence>
<evidence type="ECO:0000256" key="5">
    <source>
        <dbReference type="ARBA" id="ARBA00022692"/>
    </source>
</evidence>
<dbReference type="InterPro" id="IPR000276">
    <property type="entry name" value="GPCR_Rhodpsn"/>
</dbReference>
<keyword evidence="3 13" id="KW-1003">Cell membrane</keyword>
<dbReference type="PROSITE" id="PS50262">
    <property type="entry name" value="G_PROTEIN_RECEP_F1_2"/>
    <property type="match status" value="1"/>
</dbReference>
<keyword evidence="16" id="KW-1185">Reference proteome</keyword>
<evidence type="ECO:0000256" key="4">
    <source>
        <dbReference type="ARBA" id="ARBA00022606"/>
    </source>
</evidence>
<evidence type="ECO:0000259" key="14">
    <source>
        <dbReference type="PROSITE" id="PS50262"/>
    </source>
</evidence>
<dbReference type="PROSITE" id="PS00237">
    <property type="entry name" value="G_PROTEIN_RECEP_F1_1"/>
    <property type="match status" value="1"/>
</dbReference>
<dbReference type="PANTHER" id="PTHR26452">
    <property type="entry name" value="OLFACTORY RECEPTOR"/>
    <property type="match status" value="1"/>
</dbReference>
<feature type="transmembrane region" description="Helical" evidence="13">
    <location>
        <begin position="139"/>
        <end position="156"/>
    </location>
</feature>
<dbReference type="Pfam" id="PF13853">
    <property type="entry name" value="7tm_4"/>
    <property type="match status" value="1"/>
</dbReference>
<dbReference type="GO" id="GO:0004984">
    <property type="term" value="F:olfactory receptor activity"/>
    <property type="evidence" value="ECO:0007669"/>
    <property type="project" value="InterPro"/>
</dbReference>
<dbReference type="GO" id="GO:0005886">
    <property type="term" value="C:plasma membrane"/>
    <property type="evidence" value="ECO:0007669"/>
    <property type="project" value="UniProtKB-SubCell"/>
</dbReference>
<keyword evidence="4 13" id="KW-0716">Sensory transduction</keyword>
<name>A0A8C3YGQ1_9CETA</name>
<dbReference type="InterPro" id="IPR017452">
    <property type="entry name" value="GPCR_Rhodpsn_7TM"/>
</dbReference>
<proteinExistence type="inferred from homology"/>
<reference evidence="15" key="1">
    <citation type="submission" date="2025-08" db="UniProtKB">
        <authorList>
            <consortium name="Ensembl"/>
        </authorList>
    </citation>
    <scope>IDENTIFICATION</scope>
</reference>
<reference evidence="15" key="2">
    <citation type="submission" date="2025-09" db="UniProtKB">
        <authorList>
            <consortium name="Ensembl"/>
        </authorList>
    </citation>
    <scope>IDENTIFICATION</scope>
</reference>
<organism evidence="15 16">
    <name type="scientific">Catagonus wagneri</name>
    <name type="common">Chacoan peccary</name>
    <dbReference type="NCBI Taxonomy" id="51154"/>
    <lineage>
        <taxon>Eukaryota</taxon>
        <taxon>Metazoa</taxon>
        <taxon>Chordata</taxon>
        <taxon>Craniata</taxon>
        <taxon>Vertebrata</taxon>
        <taxon>Euteleostomi</taxon>
        <taxon>Mammalia</taxon>
        <taxon>Eutheria</taxon>
        <taxon>Laurasiatheria</taxon>
        <taxon>Artiodactyla</taxon>
        <taxon>Suina</taxon>
        <taxon>Tayassuidae</taxon>
        <taxon>Catagonus</taxon>
    </lineage>
</organism>
<dbReference type="Ensembl" id="ENSCWAT00000014690.1">
    <property type="protein sequence ID" value="ENSCWAP00000013525.1"/>
    <property type="gene ID" value="ENSCWAG00000010527.1"/>
</dbReference>
<accession>A0A8C3YGQ1</accession>
<feature type="transmembrane region" description="Helical" evidence="13">
    <location>
        <begin position="198"/>
        <end position="221"/>
    </location>
</feature>
<keyword evidence="8 12" id="KW-0297">G-protein coupled receptor</keyword>
<evidence type="ECO:0000256" key="12">
    <source>
        <dbReference type="RuleBase" id="RU000688"/>
    </source>
</evidence>
<keyword evidence="6 13" id="KW-0552">Olfaction</keyword>
<evidence type="ECO:0000256" key="8">
    <source>
        <dbReference type="ARBA" id="ARBA00023040"/>
    </source>
</evidence>
<keyword evidence="5 12" id="KW-0812">Transmembrane</keyword>
<sequence>MTNLTAAPVFVLPGFSEIPEIQLLSAATFLLVDLAAILGNTCIVAAVTLDARLHTPMYFFLKHLSLVDIGSVSTTLPQALVATLLGSVRISLPACASQLFAFVCLGSAECFLITSMAYDRCLVIYRPLVYRAAMSPGTCASLVAVAWGSGLLFSAFHTANTFSLPFCSPDVIDHFFCDIPPLMRLACAGTRVHGAAGLAVSGCVIMSCFGLTVLSYVRILVTVVRVRSAAGRWKALSTCSSHLATVLLFYATGSSAYMQPPARYCPRQGRLAAVFYSVLTPTLNPLIYSLRNKDVKASLLNPAIWQPSWVMFHAGGPGIPLDKIELLAKCF</sequence>
<evidence type="ECO:0000256" key="13">
    <source>
        <dbReference type="RuleBase" id="RU363047"/>
    </source>
</evidence>
<dbReference type="Gene3D" id="1.20.1070.10">
    <property type="entry name" value="Rhodopsin 7-helix transmembrane proteins"/>
    <property type="match status" value="1"/>
</dbReference>
<dbReference type="PRINTS" id="PR00237">
    <property type="entry name" value="GPCRRHODOPSN"/>
</dbReference>
<evidence type="ECO:0000256" key="11">
    <source>
        <dbReference type="ARBA" id="ARBA00023224"/>
    </source>
</evidence>
<dbReference type="GeneTree" id="ENSGT01140000282524"/>
<keyword evidence="10 12" id="KW-0675">Receptor</keyword>
<evidence type="ECO:0000313" key="16">
    <source>
        <dbReference type="Proteomes" id="UP000694540"/>
    </source>
</evidence>
<feature type="transmembrane region" description="Helical" evidence="13">
    <location>
        <begin position="99"/>
        <end position="118"/>
    </location>
</feature>
<evidence type="ECO:0000256" key="6">
    <source>
        <dbReference type="ARBA" id="ARBA00022725"/>
    </source>
</evidence>
<feature type="domain" description="G-protein coupled receptors family 1 profile" evidence="14">
    <location>
        <begin position="39"/>
        <end position="288"/>
    </location>
</feature>
<keyword evidence="9 13" id="KW-0472">Membrane</keyword>
<dbReference type="PRINTS" id="PR00245">
    <property type="entry name" value="OLFACTORYR"/>
</dbReference>
<evidence type="ECO:0000256" key="7">
    <source>
        <dbReference type="ARBA" id="ARBA00022989"/>
    </source>
</evidence>
<dbReference type="GO" id="GO:0004930">
    <property type="term" value="F:G protein-coupled receptor activity"/>
    <property type="evidence" value="ECO:0007669"/>
    <property type="project" value="UniProtKB-KW"/>
</dbReference>
<feature type="transmembrane region" description="Helical" evidence="13">
    <location>
        <begin position="59"/>
        <end position="79"/>
    </location>
</feature>
<protein>
    <recommendedName>
        <fullName evidence="13">Olfactory receptor</fullName>
    </recommendedName>
</protein>
<dbReference type="AlphaFoldDB" id="A0A8C3YGQ1"/>
<dbReference type="CDD" id="cd15227">
    <property type="entry name" value="7tmA_OR14-like"/>
    <property type="match status" value="1"/>
</dbReference>
<comment type="function">
    <text evidence="1">Putative odorant or sperm cell receptor.</text>
</comment>
<dbReference type="Proteomes" id="UP000694540">
    <property type="component" value="Unplaced"/>
</dbReference>
<keyword evidence="7 13" id="KW-1133">Transmembrane helix</keyword>
<evidence type="ECO:0000256" key="3">
    <source>
        <dbReference type="ARBA" id="ARBA00022475"/>
    </source>
</evidence>
<comment type="similarity">
    <text evidence="12">Belongs to the G-protein coupled receptor 1 family.</text>
</comment>
<evidence type="ECO:0000313" key="15">
    <source>
        <dbReference type="Ensembl" id="ENSCWAP00000013525.1"/>
    </source>
</evidence>
<dbReference type="SUPFAM" id="SSF81321">
    <property type="entry name" value="Family A G protein-coupled receptor-like"/>
    <property type="match status" value="1"/>
</dbReference>